<keyword evidence="8" id="KW-0812">Transmembrane</keyword>
<comment type="pathway">
    <text evidence="1 7">Cell wall biogenesis; peptidoglycan biosynthesis.</text>
</comment>
<keyword evidence="8" id="KW-1133">Transmembrane helix</keyword>
<organism evidence="10 11">
    <name type="scientific">Caenibius tardaugens NBRC 16725</name>
    <dbReference type="NCBI Taxonomy" id="1219035"/>
    <lineage>
        <taxon>Bacteria</taxon>
        <taxon>Pseudomonadati</taxon>
        <taxon>Pseudomonadota</taxon>
        <taxon>Alphaproteobacteria</taxon>
        <taxon>Sphingomonadales</taxon>
        <taxon>Erythrobacteraceae</taxon>
        <taxon>Caenibius</taxon>
    </lineage>
</organism>
<dbReference type="GO" id="GO:0005576">
    <property type="term" value="C:extracellular region"/>
    <property type="evidence" value="ECO:0007669"/>
    <property type="project" value="TreeGrafter"/>
</dbReference>
<evidence type="ECO:0000256" key="8">
    <source>
        <dbReference type="SAM" id="Phobius"/>
    </source>
</evidence>
<dbReference type="KEGG" id="ntd:EGO55_12555"/>
<dbReference type="PANTHER" id="PTHR30582">
    <property type="entry name" value="L,D-TRANSPEPTIDASE"/>
    <property type="match status" value="1"/>
</dbReference>
<evidence type="ECO:0000313" key="11">
    <source>
        <dbReference type="Proteomes" id="UP000016568"/>
    </source>
</evidence>
<dbReference type="EMBL" id="BASZ01000005">
    <property type="protein sequence ID" value="GAD49343.1"/>
    <property type="molecule type" value="Genomic_DNA"/>
</dbReference>
<feature type="active site" description="Proton donor/acceptor" evidence="7">
    <location>
        <position position="157"/>
    </location>
</feature>
<proteinExistence type="inferred from homology"/>
<dbReference type="SUPFAM" id="SSF141523">
    <property type="entry name" value="L,D-transpeptidase catalytic domain-like"/>
    <property type="match status" value="1"/>
</dbReference>
<evidence type="ECO:0000256" key="7">
    <source>
        <dbReference type="PROSITE-ProRule" id="PRU01373"/>
    </source>
</evidence>
<keyword evidence="11" id="KW-1185">Reference proteome</keyword>
<evidence type="ECO:0000259" key="9">
    <source>
        <dbReference type="PROSITE" id="PS52029"/>
    </source>
</evidence>
<dbReference type="Proteomes" id="UP000016568">
    <property type="component" value="Unassembled WGS sequence"/>
</dbReference>
<dbReference type="GO" id="GO:0018104">
    <property type="term" value="P:peptidoglycan-protein cross-linking"/>
    <property type="evidence" value="ECO:0007669"/>
    <property type="project" value="TreeGrafter"/>
</dbReference>
<dbReference type="Gene3D" id="2.40.440.10">
    <property type="entry name" value="L,D-transpeptidase catalytic domain-like"/>
    <property type="match status" value="1"/>
</dbReference>
<evidence type="ECO:0000256" key="2">
    <source>
        <dbReference type="ARBA" id="ARBA00005992"/>
    </source>
</evidence>
<reference evidence="10 11" key="1">
    <citation type="submission" date="2013-09" db="EMBL/GenBank/DDBJ databases">
        <title>Whole genome shotgun sequence of Novosphingobium tardaugens NBRC 16725.</title>
        <authorList>
            <person name="Isaki S."/>
            <person name="Hosoyama A."/>
            <person name="Tsuchikane K."/>
            <person name="Katsumata H."/>
            <person name="Ando Y."/>
            <person name="Yamazaki S."/>
            <person name="Fujita N."/>
        </authorList>
    </citation>
    <scope>NUCLEOTIDE SEQUENCE [LARGE SCALE GENOMIC DNA]</scope>
    <source>
        <strain evidence="10 11">NBRC 16725</strain>
    </source>
</reference>
<feature type="domain" description="L,D-TPase catalytic" evidence="9">
    <location>
        <begin position="86"/>
        <end position="194"/>
    </location>
</feature>
<keyword evidence="3" id="KW-0808">Transferase</keyword>
<comment type="similarity">
    <text evidence="2">Belongs to the YkuD family.</text>
</comment>
<dbReference type="GO" id="GO:0008360">
    <property type="term" value="P:regulation of cell shape"/>
    <property type="evidence" value="ECO:0007669"/>
    <property type="project" value="UniProtKB-UniRule"/>
</dbReference>
<evidence type="ECO:0000313" key="10">
    <source>
        <dbReference type="EMBL" id="GAD49343.1"/>
    </source>
</evidence>
<dbReference type="InterPro" id="IPR038063">
    <property type="entry name" value="Transpep_catalytic_dom"/>
</dbReference>
<evidence type="ECO:0000256" key="6">
    <source>
        <dbReference type="ARBA" id="ARBA00023316"/>
    </source>
</evidence>
<dbReference type="OrthoDB" id="463216at2"/>
<gene>
    <name evidence="10" type="ORF">NT2_05_02630</name>
</gene>
<dbReference type="InterPro" id="IPR005490">
    <property type="entry name" value="LD_TPept_cat_dom"/>
</dbReference>
<evidence type="ECO:0000256" key="4">
    <source>
        <dbReference type="ARBA" id="ARBA00022960"/>
    </source>
</evidence>
<protein>
    <recommendedName>
        <fullName evidence="9">L,D-TPase catalytic domain-containing protein</fullName>
    </recommendedName>
</protein>
<keyword evidence="6 7" id="KW-0961">Cell wall biogenesis/degradation</keyword>
<feature type="active site" description="Nucleophile" evidence="7">
    <location>
        <position position="170"/>
    </location>
</feature>
<evidence type="ECO:0000256" key="1">
    <source>
        <dbReference type="ARBA" id="ARBA00004752"/>
    </source>
</evidence>
<dbReference type="RefSeq" id="WP_021690249.1">
    <property type="nucleotide sequence ID" value="NZ_BASZ01000005.1"/>
</dbReference>
<dbReference type="CDD" id="cd16913">
    <property type="entry name" value="YkuD_like"/>
    <property type="match status" value="1"/>
</dbReference>
<dbReference type="UniPathway" id="UPA00219"/>
<comment type="caution">
    <text evidence="10">The sequence shown here is derived from an EMBL/GenBank/DDBJ whole genome shotgun (WGS) entry which is preliminary data.</text>
</comment>
<feature type="transmembrane region" description="Helical" evidence="8">
    <location>
        <begin position="6"/>
        <end position="25"/>
    </location>
</feature>
<keyword evidence="8" id="KW-0472">Membrane</keyword>
<keyword evidence="4 7" id="KW-0133">Cell shape</keyword>
<accession>U3A3N2</accession>
<dbReference type="GO" id="GO:0071972">
    <property type="term" value="F:peptidoglycan L,D-transpeptidase activity"/>
    <property type="evidence" value="ECO:0007669"/>
    <property type="project" value="TreeGrafter"/>
</dbReference>
<name>U3A3N2_9SPHN</name>
<sequence>MNPVLKWFGGGTFAVVALVGGALLLTRPETAAPPAPVPPPAVDAAQAEAAPPADGPFVIKRILPIDGPIKYGEWHWDDEGVPDGPLLITVDLEARVISVFKGGYEIGASAVLLGTDDHPTPLGTFPIIAKIRNNVSSIYDSPMPFTMRLTNDGVAIHGAPVEKGYASHGCVGTPDGFAEKLFAIAKLGDKVVITRGHMVDLGHDLQG</sequence>
<dbReference type="AlphaFoldDB" id="U3A3N2"/>
<evidence type="ECO:0000256" key="5">
    <source>
        <dbReference type="ARBA" id="ARBA00022984"/>
    </source>
</evidence>
<evidence type="ECO:0000256" key="3">
    <source>
        <dbReference type="ARBA" id="ARBA00022679"/>
    </source>
</evidence>
<dbReference type="GO" id="GO:0016740">
    <property type="term" value="F:transferase activity"/>
    <property type="evidence" value="ECO:0007669"/>
    <property type="project" value="UniProtKB-KW"/>
</dbReference>
<keyword evidence="5 7" id="KW-0573">Peptidoglycan synthesis</keyword>
<dbReference type="PANTHER" id="PTHR30582:SF2">
    <property type="entry name" value="L,D-TRANSPEPTIDASE YCIB-RELATED"/>
    <property type="match status" value="1"/>
</dbReference>
<dbReference type="Pfam" id="PF03734">
    <property type="entry name" value="YkuD"/>
    <property type="match status" value="1"/>
</dbReference>
<dbReference type="eggNOG" id="COG1376">
    <property type="taxonomic scope" value="Bacteria"/>
</dbReference>
<dbReference type="PROSITE" id="PS52029">
    <property type="entry name" value="LD_TPASE"/>
    <property type="match status" value="1"/>
</dbReference>
<dbReference type="InterPro" id="IPR050979">
    <property type="entry name" value="LD-transpeptidase"/>
</dbReference>
<dbReference type="GO" id="GO:0071555">
    <property type="term" value="P:cell wall organization"/>
    <property type="evidence" value="ECO:0007669"/>
    <property type="project" value="UniProtKB-UniRule"/>
</dbReference>